<evidence type="ECO:0000256" key="4">
    <source>
        <dbReference type="ARBA" id="ARBA00023163"/>
    </source>
</evidence>
<dbReference type="InterPro" id="IPR013324">
    <property type="entry name" value="RNA_pol_sigma_r3/r4-like"/>
</dbReference>
<evidence type="ECO:0000256" key="3">
    <source>
        <dbReference type="ARBA" id="ARBA00023082"/>
    </source>
</evidence>
<name>A0A1W1I790_9BACT</name>
<dbReference type="AlphaFoldDB" id="A0A1W1I790"/>
<feature type="domain" description="RNA polymerase sigma factor 70 region 4 type 2" evidence="6">
    <location>
        <begin position="111"/>
        <end position="158"/>
    </location>
</feature>
<dbReference type="SUPFAM" id="SSF88946">
    <property type="entry name" value="Sigma2 domain of RNA polymerase sigma factors"/>
    <property type="match status" value="1"/>
</dbReference>
<dbReference type="InterPro" id="IPR013249">
    <property type="entry name" value="RNA_pol_sigma70_r4_t2"/>
</dbReference>
<dbReference type="STRING" id="1325564.NSJP_2709"/>
<dbReference type="GO" id="GO:0003677">
    <property type="term" value="F:DNA binding"/>
    <property type="evidence" value="ECO:0007669"/>
    <property type="project" value="InterPro"/>
</dbReference>
<evidence type="ECO:0000259" key="5">
    <source>
        <dbReference type="Pfam" id="PF04542"/>
    </source>
</evidence>
<dbReference type="PANTHER" id="PTHR43133:SF63">
    <property type="entry name" value="RNA POLYMERASE SIGMA FACTOR FECI-RELATED"/>
    <property type="match status" value="1"/>
</dbReference>
<dbReference type="InterPro" id="IPR013325">
    <property type="entry name" value="RNA_pol_sigma_r2"/>
</dbReference>
<dbReference type="NCBIfam" id="TIGR02937">
    <property type="entry name" value="sigma70-ECF"/>
    <property type="match status" value="1"/>
</dbReference>
<sequence>MDNQLAAERFALFREYYDELVRYLTVRLRSRDQAMDVAQETFLRVLTHEPSLPINKPRAFLYRTALNLTVDLFRRQQRHVEEPLDEESIEAALIVPAEQEAHTEAKEQVRLLYEAVMELPTRCRQVFLLHKFKDYSQAEIASRLGISISMVEKHVLKATAFCRERFKDLS</sequence>
<dbReference type="InterPro" id="IPR007627">
    <property type="entry name" value="RNA_pol_sigma70_r2"/>
</dbReference>
<keyword evidence="8" id="KW-1185">Reference proteome</keyword>
<dbReference type="InterPro" id="IPR036388">
    <property type="entry name" value="WH-like_DNA-bd_sf"/>
</dbReference>
<dbReference type="RefSeq" id="WP_080887198.1">
    <property type="nucleotide sequence ID" value="NZ_LT828648.1"/>
</dbReference>
<dbReference type="Gene3D" id="1.10.1740.10">
    <property type="match status" value="1"/>
</dbReference>
<dbReference type="KEGG" id="nja:NSJP_2709"/>
<comment type="similarity">
    <text evidence="1">Belongs to the sigma-70 factor family. ECF subfamily.</text>
</comment>
<dbReference type="Proteomes" id="UP000192042">
    <property type="component" value="Chromosome I"/>
</dbReference>
<evidence type="ECO:0000313" key="7">
    <source>
        <dbReference type="EMBL" id="SLM48876.1"/>
    </source>
</evidence>
<organism evidence="7 8">
    <name type="scientific">Nitrospira japonica</name>
    <dbReference type="NCBI Taxonomy" id="1325564"/>
    <lineage>
        <taxon>Bacteria</taxon>
        <taxon>Pseudomonadati</taxon>
        <taxon>Nitrospirota</taxon>
        <taxon>Nitrospiria</taxon>
        <taxon>Nitrospirales</taxon>
        <taxon>Nitrospiraceae</taxon>
        <taxon>Nitrospira</taxon>
    </lineage>
</organism>
<protein>
    <submittedName>
        <fullName evidence="7">RNA polymerase sigma factor</fullName>
    </submittedName>
</protein>
<dbReference type="OrthoDB" id="192021at2"/>
<evidence type="ECO:0000256" key="1">
    <source>
        <dbReference type="ARBA" id="ARBA00010641"/>
    </source>
</evidence>
<dbReference type="Gene3D" id="1.10.10.10">
    <property type="entry name" value="Winged helix-like DNA-binding domain superfamily/Winged helix DNA-binding domain"/>
    <property type="match status" value="1"/>
</dbReference>
<accession>A0A1W1I790</accession>
<dbReference type="GO" id="GO:0016987">
    <property type="term" value="F:sigma factor activity"/>
    <property type="evidence" value="ECO:0007669"/>
    <property type="project" value="UniProtKB-KW"/>
</dbReference>
<evidence type="ECO:0000259" key="6">
    <source>
        <dbReference type="Pfam" id="PF08281"/>
    </source>
</evidence>
<keyword evidence="2" id="KW-0805">Transcription regulation</keyword>
<dbReference type="EMBL" id="LT828648">
    <property type="protein sequence ID" value="SLM48876.1"/>
    <property type="molecule type" value="Genomic_DNA"/>
</dbReference>
<evidence type="ECO:0000256" key="2">
    <source>
        <dbReference type="ARBA" id="ARBA00023015"/>
    </source>
</evidence>
<evidence type="ECO:0000313" key="8">
    <source>
        <dbReference type="Proteomes" id="UP000192042"/>
    </source>
</evidence>
<dbReference type="SUPFAM" id="SSF88659">
    <property type="entry name" value="Sigma3 and sigma4 domains of RNA polymerase sigma factors"/>
    <property type="match status" value="1"/>
</dbReference>
<dbReference type="InterPro" id="IPR039425">
    <property type="entry name" value="RNA_pol_sigma-70-like"/>
</dbReference>
<feature type="domain" description="RNA polymerase sigma-70 region 2" evidence="5">
    <location>
        <begin position="12"/>
        <end position="78"/>
    </location>
</feature>
<gene>
    <name evidence="7" type="ORF">NSJP_2709</name>
</gene>
<dbReference type="Pfam" id="PF04542">
    <property type="entry name" value="Sigma70_r2"/>
    <property type="match status" value="1"/>
</dbReference>
<dbReference type="Pfam" id="PF08281">
    <property type="entry name" value="Sigma70_r4_2"/>
    <property type="match status" value="1"/>
</dbReference>
<reference evidence="7 8" key="1">
    <citation type="submission" date="2017-03" db="EMBL/GenBank/DDBJ databases">
        <authorList>
            <person name="Afonso C.L."/>
            <person name="Miller P.J."/>
            <person name="Scott M.A."/>
            <person name="Spackman E."/>
            <person name="Goraichik I."/>
            <person name="Dimitrov K.M."/>
            <person name="Suarez D.L."/>
            <person name="Swayne D.E."/>
        </authorList>
    </citation>
    <scope>NUCLEOTIDE SEQUENCE [LARGE SCALE GENOMIC DNA]</scope>
    <source>
        <strain evidence="7">Genome sequencing of Nitrospira japonica strain NJ11</strain>
    </source>
</reference>
<keyword evidence="4" id="KW-0804">Transcription</keyword>
<keyword evidence="3" id="KW-0731">Sigma factor</keyword>
<dbReference type="InterPro" id="IPR014284">
    <property type="entry name" value="RNA_pol_sigma-70_dom"/>
</dbReference>
<dbReference type="GO" id="GO:0006352">
    <property type="term" value="P:DNA-templated transcription initiation"/>
    <property type="evidence" value="ECO:0007669"/>
    <property type="project" value="InterPro"/>
</dbReference>
<proteinExistence type="inferred from homology"/>
<dbReference type="PANTHER" id="PTHR43133">
    <property type="entry name" value="RNA POLYMERASE ECF-TYPE SIGMA FACTO"/>
    <property type="match status" value="1"/>
</dbReference>